<evidence type="ECO:0000313" key="6">
    <source>
        <dbReference type="EMBL" id="EFO92671.1"/>
    </source>
</evidence>
<feature type="DNA-binding region" description="Homeobox" evidence="2">
    <location>
        <begin position="180"/>
        <end position="239"/>
    </location>
</feature>
<feature type="region of interest" description="Disordered" evidence="4">
    <location>
        <begin position="1"/>
        <end position="119"/>
    </location>
</feature>
<dbReference type="Gene3D" id="1.10.10.60">
    <property type="entry name" value="Homeodomain-like"/>
    <property type="match status" value="2"/>
</dbReference>
<proteinExistence type="predicted"/>
<feature type="compositionally biased region" description="Acidic residues" evidence="4">
    <location>
        <begin position="724"/>
        <end position="744"/>
    </location>
</feature>
<dbReference type="GO" id="GO:0003677">
    <property type="term" value="F:DNA binding"/>
    <property type="evidence" value="ECO:0007669"/>
    <property type="project" value="UniProtKB-UniRule"/>
</dbReference>
<name>E3NC91_CAERE</name>
<evidence type="ECO:0000256" key="4">
    <source>
        <dbReference type="SAM" id="MobiDB-lite"/>
    </source>
</evidence>
<keyword evidence="2 3" id="KW-0371">Homeobox</keyword>
<organism evidence="7">
    <name type="scientific">Caenorhabditis remanei</name>
    <name type="common">Caenorhabditis vulgaris</name>
    <dbReference type="NCBI Taxonomy" id="31234"/>
    <lineage>
        <taxon>Eukaryota</taxon>
        <taxon>Metazoa</taxon>
        <taxon>Ecdysozoa</taxon>
        <taxon>Nematoda</taxon>
        <taxon>Chromadorea</taxon>
        <taxon>Rhabditida</taxon>
        <taxon>Rhabditina</taxon>
        <taxon>Rhabditomorpha</taxon>
        <taxon>Rhabditoidea</taxon>
        <taxon>Rhabditidae</taxon>
        <taxon>Peloderinae</taxon>
        <taxon>Caenorhabditis</taxon>
    </lineage>
</organism>
<feature type="region of interest" description="Disordered" evidence="4">
    <location>
        <begin position="706"/>
        <end position="774"/>
    </location>
</feature>
<dbReference type="InterPro" id="IPR009057">
    <property type="entry name" value="Homeodomain-like_sf"/>
</dbReference>
<evidence type="ECO:0000259" key="5">
    <source>
        <dbReference type="PROSITE" id="PS50071"/>
    </source>
</evidence>
<comment type="subcellular location">
    <subcellularLocation>
        <location evidence="1 2 3">Nucleus</location>
    </subcellularLocation>
</comment>
<dbReference type="HOGENOM" id="CLU_439575_0_0_1"/>
<sequence length="774" mass="90492">MVRPGKIQESFESTTPKRRISTRRAVPSTPYCLPSSESSDDEAPPPKRKKDLETSQKSSSHRIVAKPTNPEFTEEKLRNILQKFAPPSQPSTESKEELTSEKKKATKRKRKVDKPELLQEHSSPVIENIEKWDERTTLMEIFKQEPNPSRQMTKEIAKVLKKRQGRVSRFFSNQRNKEKNSGKYSHVTPEIRLKLEEEFKVNQNLTTERKKEVAAANNLQLKTVTTWFFSRRMKEKDPENWKKMKAKYRADSKRRLRLESNKPLQFKYSEEQKNFMNGKVSEGHEITKEQSREWAKEINLNEYQAARRRRPRARTPLTEEEAIPIIGKVLKENPNYRECGNGVLINTLFWSKPKVGFQCFIELTTSSIQINYYICQNPLNEGKLRKTPDSRVKLTQPVMETIESAFERNPFFSASQMKAWGKEFNLKPQAFHTFAFYSRTKILKKYLAQGEYIDTLPTTMRLLETEYLKSTCIQSVTEAARIVDMTKVEFRNALGYFSMRRRLDRERGIDVIKEEDVPKILYKDVRKNQKKTAESVVKLTQPVMETIVPAFERNPFFSAPQVEAWGKEFNLKPKTLYMFGFKKRTRILKKYLSEGQKIDTLPTTMRLLEMEYLRSNFIESVTEAAGIVDRTKVKFCNALGYFSMRRRLDRERGVDVIKEEDVPKILNKHVKKNQKKNQKTPELVERVKLEEPDYDELVYQPPVNVIKQEDFDDSAATSNRQAGEEDNNDESDDASDSEDFDSEWSSDNPLSSDDDDNEEAFVNMLRVPKKEEIE</sequence>
<dbReference type="PROSITE" id="PS50071">
    <property type="entry name" value="HOMEOBOX_2"/>
    <property type="match status" value="2"/>
</dbReference>
<feature type="domain" description="Homeobox" evidence="5">
    <location>
        <begin position="133"/>
        <end position="181"/>
    </location>
</feature>
<keyword evidence="2 3" id="KW-0539">Nucleus</keyword>
<accession>E3NC91</accession>
<evidence type="ECO:0000256" key="2">
    <source>
        <dbReference type="PROSITE-ProRule" id="PRU00108"/>
    </source>
</evidence>
<evidence type="ECO:0000256" key="3">
    <source>
        <dbReference type="RuleBase" id="RU000682"/>
    </source>
</evidence>
<protein>
    <recommendedName>
        <fullName evidence="5">Homeobox domain-containing protein</fullName>
    </recommendedName>
</protein>
<feature type="compositionally biased region" description="Basic and acidic residues" evidence="4">
    <location>
        <begin position="93"/>
        <end position="103"/>
    </location>
</feature>
<dbReference type="Proteomes" id="UP000008281">
    <property type="component" value="Unassembled WGS sequence"/>
</dbReference>
<keyword evidence="7" id="KW-1185">Reference proteome</keyword>
<dbReference type="GO" id="GO:0005634">
    <property type="term" value="C:nucleus"/>
    <property type="evidence" value="ECO:0007669"/>
    <property type="project" value="UniProtKB-SubCell"/>
</dbReference>
<gene>
    <name evidence="6" type="ORF">CRE_16355</name>
</gene>
<keyword evidence="2 3" id="KW-0238">DNA-binding</keyword>
<evidence type="ECO:0000313" key="7">
    <source>
        <dbReference type="Proteomes" id="UP000008281"/>
    </source>
</evidence>
<evidence type="ECO:0000256" key="1">
    <source>
        <dbReference type="ARBA" id="ARBA00004123"/>
    </source>
</evidence>
<dbReference type="CDD" id="cd00086">
    <property type="entry name" value="homeodomain"/>
    <property type="match status" value="2"/>
</dbReference>
<reference evidence="6" key="1">
    <citation type="submission" date="2007-07" db="EMBL/GenBank/DDBJ databases">
        <title>PCAP assembly of the Caenorhabditis remanei genome.</title>
        <authorList>
            <consortium name="The Caenorhabditis remanei Sequencing Consortium"/>
            <person name="Wilson R.K."/>
        </authorList>
    </citation>
    <scope>NUCLEOTIDE SEQUENCE [LARGE SCALE GENOMIC DNA]</scope>
    <source>
        <strain evidence="6">PB4641</strain>
    </source>
</reference>
<dbReference type="EMBL" id="DS268593">
    <property type="protein sequence ID" value="EFO92671.1"/>
    <property type="molecule type" value="Genomic_DNA"/>
</dbReference>
<dbReference type="Pfam" id="PF00046">
    <property type="entry name" value="Homeodomain"/>
    <property type="match status" value="2"/>
</dbReference>
<dbReference type="InParanoid" id="E3NC91"/>
<dbReference type="AlphaFoldDB" id="E3NC91"/>
<feature type="DNA-binding region" description="Homeobox" evidence="2">
    <location>
        <begin position="135"/>
        <end position="182"/>
    </location>
</feature>
<dbReference type="SUPFAM" id="SSF46689">
    <property type="entry name" value="Homeodomain-like"/>
    <property type="match status" value="2"/>
</dbReference>
<feature type="domain" description="Homeobox" evidence="5">
    <location>
        <begin position="178"/>
        <end position="238"/>
    </location>
</feature>
<dbReference type="InterPro" id="IPR001356">
    <property type="entry name" value="HD"/>
</dbReference>
<dbReference type="OrthoDB" id="6159439at2759"/>
<dbReference type="SMART" id="SM00389">
    <property type="entry name" value="HOX"/>
    <property type="match status" value="2"/>
</dbReference>